<dbReference type="OrthoDB" id="9972683at2759"/>
<evidence type="ECO:0000259" key="3">
    <source>
        <dbReference type="Pfam" id="PF00561"/>
    </source>
</evidence>
<sequence>MTQQDYEIFKLGDWELQSGEKLNDAHIAYKTFGDPKSPAIVYPTWFSGLISDNLWLIGEDKTLNPNKYFIIIPALFGNGQSSSPSTQSTPGPFPKCSFYDNVRAQYTLVTQHLGISHLRAVLGWSMGAVQSYQWATQYPDFMDLIVPFCGSARTALHNQVFLEGVKSALLAAKSIPSAGSGEDGILTDGDGFRIWNTKEKEVGLKAFGRGYAGWGFSQTFYREKVYETALGFKGLEDFMQNFWEKWALSKGKYTITNVPNPENLLVMLQTWQNGDVSKQAPYDGNFEKAMESIKAKALVLPGKTDLYFPPEDSEYEVACMKPGIGEFEPIPSIWGHWAGGPGNSKDDVEWLDKRLSDFFAGVDSMNVAGLKITDQGN</sequence>
<evidence type="ECO:0000256" key="2">
    <source>
        <dbReference type="PIRSR" id="PIRSR000443-1"/>
    </source>
</evidence>
<dbReference type="EMBL" id="KV878212">
    <property type="protein sequence ID" value="OJJ34894.1"/>
    <property type="molecule type" value="Genomic_DNA"/>
</dbReference>
<accession>A0A1L9RJ02</accession>
<dbReference type="GO" id="GO:0016747">
    <property type="term" value="F:acyltransferase activity, transferring groups other than amino-acyl groups"/>
    <property type="evidence" value="ECO:0007669"/>
    <property type="project" value="InterPro"/>
</dbReference>
<dbReference type="Proteomes" id="UP000184383">
    <property type="component" value="Unassembled WGS sequence"/>
</dbReference>
<dbReference type="InterPro" id="IPR008220">
    <property type="entry name" value="HAT_MetX-like"/>
</dbReference>
<keyword evidence="5" id="KW-1185">Reference proteome</keyword>
<feature type="active site" evidence="2">
    <location>
        <position position="305"/>
    </location>
</feature>
<evidence type="ECO:0000313" key="4">
    <source>
        <dbReference type="EMBL" id="OJJ34894.1"/>
    </source>
</evidence>
<gene>
    <name evidence="4" type="ORF">ASPWEDRAFT_27582</name>
</gene>
<evidence type="ECO:0000313" key="5">
    <source>
        <dbReference type="Proteomes" id="UP000184383"/>
    </source>
</evidence>
<dbReference type="PANTHER" id="PTHR32268">
    <property type="entry name" value="HOMOSERINE O-ACETYLTRANSFERASE"/>
    <property type="match status" value="1"/>
</dbReference>
<dbReference type="PANTHER" id="PTHR32268:SF15">
    <property type="entry name" value="HOMOSERINE ACETYLTRANSFERASE FAMILY PROTEIN (AFU_ORTHOLOGUE AFUA_1G15350)"/>
    <property type="match status" value="1"/>
</dbReference>
<dbReference type="RefSeq" id="XP_040688570.1">
    <property type="nucleotide sequence ID" value="XM_040833016.1"/>
</dbReference>
<dbReference type="InterPro" id="IPR000073">
    <property type="entry name" value="AB_hydrolase_1"/>
</dbReference>
<dbReference type="GeneID" id="63748864"/>
<dbReference type="VEuPathDB" id="FungiDB:ASPWEDRAFT_27582"/>
<dbReference type="SUPFAM" id="SSF53474">
    <property type="entry name" value="alpha/beta-Hydrolases"/>
    <property type="match status" value="1"/>
</dbReference>
<dbReference type="NCBIfam" id="NF005757">
    <property type="entry name" value="PRK07581.1"/>
    <property type="match status" value="1"/>
</dbReference>
<dbReference type="InterPro" id="IPR029058">
    <property type="entry name" value="AB_hydrolase_fold"/>
</dbReference>
<organism evidence="4 5">
    <name type="scientific">Aspergillus wentii DTO 134E9</name>
    <dbReference type="NCBI Taxonomy" id="1073089"/>
    <lineage>
        <taxon>Eukaryota</taxon>
        <taxon>Fungi</taxon>
        <taxon>Dikarya</taxon>
        <taxon>Ascomycota</taxon>
        <taxon>Pezizomycotina</taxon>
        <taxon>Eurotiomycetes</taxon>
        <taxon>Eurotiomycetidae</taxon>
        <taxon>Eurotiales</taxon>
        <taxon>Aspergillaceae</taxon>
        <taxon>Aspergillus</taxon>
        <taxon>Aspergillus subgen. Cremei</taxon>
    </lineage>
</organism>
<reference evidence="5" key="1">
    <citation type="journal article" date="2017" name="Genome Biol.">
        <title>Comparative genomics reveals high biological diversity and specific adaptations in the industrially and medically important fungal genus Aspergillus.</title>
        <authorList>
            <person name="de Vries R.P."/>
            <person name="Riley R."/>
            <person name="Wiebenga A."/>
            <person name="Aguilar-Osorio G."/>
            <person name="Amillis S."/>
            <person name="Uchima C.A."/>
            <person name="Anderluh G."/>
            <person name="Asadollahi M."/>
            <person name="Askin M."/>
            <person name="Barry K."/>
            <person name="Battaglia E."/>
            <person name="Bayram O."/>
            <person name="Benocci T."/>
            <person name="Braus-Stromeyer S.A."/>
            <person name="Caldana C."/>
            <person name="Canovas D."/>
            <person name="Cerqueira G.C."/>
            <person name="Chen F."/>
            <person name="Chen W."/>
            <person name="Choi C."/>
            <person name="Clum A."/>
            <person name="Dos Santos R.A."/>
            <person name="Damasio A.R."/>
            <person name="Diallinas G."/>
            <person name="Emri T."/>
            <person name="Fekete E."/>
            <person name="Flipphi M."/>
            <person name="Freyberg S."/>
            <person name="Gallo A."/>
            <person name="Gournas C."/>
            <person name="Habgood R."/>
            <person name="Hainaut M."/>
            <person name="Harispe M.L."/>
            <person name="Henrissat B."/>
            <person name="Hilden K.S."/>
            <person name="Hope R."/>
            <person name="Hossain A."/>
            <person name="Karabika E."/>
            <person name="Karaffa L."/>
            <person name="Karanyi Z."/>
            <person name="Krasevec N."/>
            <person name="Kuo A."/>
            <person name="Kusch H."/>
            <person name="LaButti K."/>
            <person name="Lagendijk E.L."/>
            <person name="Lapidus A."/>
            <person name="Levasseur A."/>
            <person name="Lindquist E."/>
            <person name="Lipzen A."/>
            <person name="Logrieco A.F."/>
            <person name="MacCabe A."/>
            <person name="Maekelae M.R."/>
            <person name="Malavazi I."/>
            <person name="Melin P."/>
            <person name="Meyer V."/>
            <person name="Mielnichuk N."/>
            <person name="Miskei M."/>
            <person name="Molnar A.P."/>
            <person name="Mule G."/>
            <person name="Ngan C.Y."/>
            <person name="Orejas M."/>
            <person name="Orosz E."/>
            <person name="Ouedraogo J.P."/>
            <person name="Overkamp K.M."/>
            <person name="Park H.-S."/>
            <person name="Perrone G."/>
            <person name="Piumi F."/>
            <person name="Punt P.J."/>
            <person name="Ram A.F."/>
            <person name="Ramon A."/>
            <person name="Rauscher S."/>
            <person name="Record E."/>
            <person name="Riano-Pachon D.M."/>
            <person name="Robert V."/>
            <person name="Roehrig J."/>
            <person name="Ruller R."/>
            <person name="Salamov A."/>
            <person name="Salih N.S."/>
            <person name="Samson R.A."/>
            <person name="Sandor E."/>
            <person name="Sanguinetti M."/>
            <person name="Schuetze T."/>
            <person name="Sepcic K."/>
            <person name="Shelest E."/>
            <person name="Sherlock G."/>
            <person name="Sophianopoulou V."/>
            <person name="Squina F.M."/>
            <person name="Sun H."/>
            <person name="Susca A."/>
            <person name="Todd R.B."/>
            <person name="Tsang A."/>
            <person name="Unkles S.E."/>
            <person name="van de Wiele N."/>
            <person name="van Rossen-Uffink D."/>
            <person name="Oliveira J.V."/>
            <person name="Vesth T.C."/>
            <person name="Visser J."/>
            <person name="Yu J.-H."/>
            <person name="Zhou M."/>
            <person name="Andersen M.R."/>
            <person name="Archer D.B."/>
            <person name="Baker S.E."/>
            <person name="Benoit I."/>
            <person name="Brakhage A.A."/>
            <person name="Braus G.H."/>
            <person name="Fischer R."/>
            <person name="Frisvad J.C."/>
            <person name="Goldman G.H."/>
            <person name="Houbraken J."/>
            <person name="Oakley B."/>
            <person name="Pocsi I."/>
            <person name="Scazzocchio C."/>
            <person name="Seiboth B."/>
            <person name="vanKuyk P.A."/>
            <person name="Wortman J."/>
            <person name="Dyer P.S."/>
            <person name="Grigoriev I.V."/>
        </authorList>
    </citation>
    <scope>NUCLEOTIDE SEQUENCE [LARGE SCALE GENOMIC DNA]</scope>
    <source>
        <strain evidence="5">DTO 134E9</strain>
    </source>
</reference>
<dbReference type="Gene3D" id="3.40.50.1820">
    <property type="entry name" value="alpha/beta hydrolase"/>
    <property type="match status" value="1"/>
</dbReference>
<comment type="similarity">
    <text evidence="1">Belongs to the AB hydrolase superfamily. MetX family.</text>
</comment>
<evidence type="ECO:0000256" key="1">
    <source>
        <dbReference type="ARBA" id="ARBA00006886"/>
    </source>
</evidence>
<feature type="active site" description="Nucleophile" evidence="2">
    <location>
        <position position="125"/>
    </location>
</feature>
<proteinExistence type="inferred from homology"/>
<dbReference type="STRING" id="1073089.A0A1L9RJ02"/>
<dbReference type="PIRSF" id="PIRSF000443">
    <property type="entry name" value="Homoser_Ac_trans"/>
    <property type="match status" value="1"/>
</dbReference>
<feature type="domain" description="AB hydrolase-1" evidence="3">
    <location>
        <begin position="55"/>
        <end position="146"/>
    </location>
</feature>
<dbReference type="Pfam" id="PF00561">
    <property type="entry name" value="Abhydrolase_1"/>
    <property type="match status" value="1"/>
</dbReference>
<protein>
    <recommendedName>
        <fullName evidence="3">AB hydrolase-1 domain-containing protein</fullName>
    </recommendedName>
</protein>
<dbReference type="AlphaFoldDB" id="A0A1L9RJ02"/>
<feature type="active site" evidence="2">
    <location>
        <position position="336"/>
    </location>
</feature>
<name>A0A1L9RJ02_ASPWE</name>